<dbReference type="EMBL" id="SNXZ01000002">
    <property type="protein sequence ID" value="TDQ00390.1"/>
    <property type="molecule type" value="Genomic_DNA"/>
</dbReference>
<dbReference type="Gene3D" id="3.40.1190.20">
    <property type="match status" value="1"/>
</dbReference>
<evidence type="ECO:0000256" key="1">
    <source>
        <dbReference type="ARBA" id="ARBA00010688"/>
    </source>
</evidence>
<dbReference type="InterPro" id="IPR050306">
    <property type="entry name" value="PfkB_Carbo_kinase"/>
</dbReference>
<evidence type="ECO:0000256" key="2">
    <source>
        <dbReference type="ARBA" id="ARBA00022679"/>
    </source>
</evidence>
<dbReference type="InterPro" id="IPR029056">
    <property type="entry name" value="Ribokinase-like"/>
</dbReference>
<dbReference type="AlphaFoldDB" id="A0A4R6SFV5"/>
<evidence type="ECO:0000313" key="7">
    <source>
        <dbReference type="EMBL" id="TDQ00390.1"/>
    </source>
</evidence>
<accession>A0A4R6SFV5</accession>
<name>A0A4R6SFV5_LABRH</name>
<dbReference type="CDD" id="cd01167">
    <property type="entry name" value="bac_FRK"/>
    <property type="match status" value="1"/>
</dbReference>
<evidence type="ECO:0000259" key="6">
    <source>
        <dbReference type="Pfam" id="PF00294"/>
    </source>
</evidence>
<dbReference type="PRINTS" id="PR00990">
    <property type="entry name" value="RIBOKINASE"/>
</dbReference>
<keyword evidence="8" id="KW-1185">Reference proteome</keyword>
<dbReference type="Pfam" id="PF00294">
    <property type="entry name" value="PfkB"/>
    <property type="match status" value="1"/>
</dbReference>
<proteinExistence type="inferred from homology"/>
<dbReference type="PANTHER" id="PTHR43085:SF1">
    <property type="entry name" value="PSEUDOURIDINE KINASE-RELATED"/>
    <property type="match status" value="1"/>
</dbReference>
<keyword evidence="4 7" id="KW-0418">Kinase</keyword>
<evidence type="ECO:0000256" key="4">
    <source>
        <dbReference type="ARBA" id="ARBA00022777"/>
    </source>
</evidence>
<dbReference type="InterPro" id="IPR002139">
    <property type="entry name" value="Ribo/fructo_kinase"/>
</dbReference>
<protein>
    <submittedName>
        <fullName evidence="7">Fructokinase</fullName>
    </submittedName>
</protein>
<organism evidence="7 8">
    <name type="scientific">Labedaea rhizosphaerae</name>
    <dbReference type="NCBI Taxonomy" id="598644"/>
    <lineage>
        <taxon>Bacteria</taxon>
        <taxon>Bacillati</taxon>
        <taxon>Actinomycetota</taxon>
        <taxon>Actinomycetes</taxon>
        <taxon>Pseudonocardiales</taxon>
        <taxon>Pseudonocardiaceae</taxon>
        <taxon>Labedaea</taxon>
    </lineage>
</organism>
<gene>
    <name evidence="7" type="ORF">EV186_102251</name>
</gene>
<dbReference type="Proteomes" id="UP000295444">
    <property type="component" value="Unassembled WGS sequence"/>
</dbReference>
<keyword evidence="2" id="KW-0808">Transferase</keyword>
<dbReference type="PANTHER" id="PTHR43085">
    <property type="entry name" value="HEXOKINASE FAMILY MEMBER"/>
    <property type="match status" value="1"/>
</dbReference>
<dbReference type="GO" id="GO:0016301">
    <property type="term" value="F:kinase activity"/>
    <property type="evidence" value="ECO:0007669"/>
    <property type="project" value="UniProtKB-KW"/>
</dbReference>
<dbReference type="RefSeq" id="WP_424982475.1">
    <property type="nucleotide sequence ID" value="NZ_SNXZ01000002.1"/>
</dbReference>
<dbReference type="GO" id="GO:0005524">
    <property type="term" value="F:ATP binding"/>
    <property type="evidence" value="ECO:0007669"/>
    <property type="project" value="UniProtKB-KW"/>
</dbReference>
<sequence>MRAAVIVVGGEALIDMVPVGTDNGDPAFAARPGGGPFNVAVGAARLGCPVSMLTRLSTDAFGEKLLAGLRSAGVHTDLVQRGPEATSLAVTGIGDDGSAEYRFYVDGTADRLVRAPALPPGTSAFVAGTLGMVLEPGASAYEALLRRAHTDRALTVLDPNIRPDLIADPDAYRARFWSWLSTVDILKLSAEDAEWLGGDVRGWLAAGPSAVVLTLGGQGLEAVTAAATIKAPPVPVTVADTVGAGDTVLATLLYGLHERDALRRDAVRALDEQTWRAVLDDCAAAAAWTCARTGAQSPTVAQLRGSA</sequence>
<reference evidence="7 8" key="1">
    <citation type="submission" date="2019-03" db="EMBL/GenBank/DDBJ databases">
        <title>Genomic Encyclopedia of Type Strains, Phase IV (KMG-IV): sequencing the most valuable type-strain genomes for metagenomic binning, comparative biology and taxonomic classification.</title>
        <authorList>
            <person name="Goeker M."/>
        </authorList>
    </citation>
    <scope>NUCLEOTIDE SEQUENCE [LARGE SCALE GENOMIC DNA]</scope>
    <source>
        <strain evidence="7 8">DSM 45361</strain>
    </source>
</reference>
<keyword evidence="3" id="KW-0547">Nucleotide-binding</keyword>
<comment type="caution">
    <text evidence="7">The sequence shown here is derived from an EMBL/GenBank/DDBJ whole genome shotgun (WGS) entry which is preliminary data.</text>
</comment>
<dbReference type="SUPFAM" id="SSF53613">
    <property type="entry name" value="Ribokinase-like"/>
    <property type="match status" value="1"/>
</dbReference>
<comment type="similarity">
    <text evidence="1">Belongs to the carbohydrate kinase PfkB family.</text>
</comment>
<dbReference type="InterPro" id="IPR011611">
    <property type="entry name" value="PfkB_dom"/>
</dbReference>
<evidence type="ECO:0000313" key="8">
    <source>
        <dbReference type="Proteomes" id="UP000295444"/>
    </source>
</evidence>
<evidence type="ECO:0000256" key="3">
    <source>
        <dbReference type="ARBA" id="ARBA00022741"/>
    </source>
</evidence>
<feature type="domain" description="Carbohydrate kinase PfkB" evidence="6">
    <location>
        <begin position="6"/>
        <end position="298"/>
    </location>
</feature>
<keyword evidence="5" id="KW-0067">ATP-binding</keyword>
<evidence type="ECO:0000256" key="5">
    <source>
        <dbReference type="ARBA" id="ARBA00022840"/>
    </source>
</evidence>